<feature type="domain" description="Threonine/serine exporter-like N-terminal" evidence="3">
    <location>
        <begin position="35"/>
        <end position="272"/>
    </location>
</feature>
<dbReference type="PANTHER" id="PTHR31082">
    <property type="entry name" value="PHEROMONE-REGULATED MEMBRANE PROTEIN 10"/>
    <property type="match status" value="1"/>
</dbReference>
<accession>A0ABU8LSG7</accession>
<evidence type="ECO:0000256" key="2">
    <source>
        <dbReference type="SAM" id="Phobius"/>
    </source>
</evidence>
<evidence type="ECO:0000259" key="3">
    <source>
        <dbReference type="Pfam" id="PF06738"/>
    </source>
</evidence>
<feature type="transmembrane region" description="Helical" evidence="2">
    <location>
        <begin position="286"/>
        <end position="305"/>
    </location>
</feature>
<organism evidence="4 5">
    <name type="scientific">Microbacterium marmarense</name>
    <dbReference type="NCBI Taxonomy" id="3122051"/>
    <lineage>
        <taxon>Bacteria</taxon>
        <taxon>Bacillati</taxon>
        <taxon>Actinomycetota</taxon>
        <taxon>Actinomycetes</taxon>
        <taxon>Micrococcales</taxon>
        <taxon>Microbacteriaceae</taxon>
        <taxon>Microbacterium</taxon>
    </lineage>
</organism>
<keyword evidence="2" id="KW-0472">Membrane</keyword>
<feature type="transmembrane region" description="Helical" evidence="2">
    <location>
        <begin position="138"/>
        <end position="158"/>
    </location>
</feature>
<comment type="similarity">
    <text evidence="1">Belongs to the ThrE exporter (TC 2.A.79) family.</text>
</comment>
<dbReference type="InterPro" id="IPR051361">
    <property type="entry name" value="ThrE/Ser_Exporter"/>
</dbReference>
<keyword evidence="5" id="KW-1185">Reference proteome</keyword>
<name>A0ABU8LSG7_9MICO</name>
<dbReference type="PANTHER" id="PTHR31082:SF4">
    <property type="entry name" value="PHEROMONE-REGULATED MEMBRANE PROTEIN 10"/>
    <property type="match status" value="1"/>
</dbReference>
<gene>
    <name evidence="4" type="ORF">WDU96_02535</name>
</gene>
<feature type="transmembrane region" description="Helical" evidence="2">
    <location>
        <begin position="397"/>
        <end position="418"/>
    </location>
</feature>
<dbReference type="EMBL" id="JBBDGL010000001">
    <property type="protein sequence ID" value="MEJ1154474.1"/>
    <property type="molecule type" value="Genomic_DNA"/>
</dbReference>
<feature type="transmembrane region" description="Helical" evidence="2">
    <location>
        <begin position="252"/>
        <end position="274"/>
    </location>
</feature>
<proteinExistence type="inferred from homology"/>
<sequence length="438" mass="45892">MPGLIERLRGAMSVLRTPAPSDVPVPATVEVTDMLGAIGPALLASTQATNDVEETLQQLADDYGRSDLRVFVLPTLVMVEDTSFTPSQTAIYPANQSPLRLDQAGEVERVVRRAFRERLEPAVVAAEISRIKLVLPRFGPVLTVLGHTLLTVGFGLVLNPTLTALPVYVILGAIVGIIVVVGSRIQTLSLLLPVFTAFAVTLLISVLVRPLVHDDSLRLVAPSLVSFLPGLTLTIAAVELTSGQVMAGASRLVYGIARLGLLAFGVYAGLSVAGEPTSTATSSAQLGAWAPWAGIILVSLGYYLFSAAPRRSLMWILYALVVAYSAQLLGNLLVGPELSGLIGAAIAVPAIYLAGRLRASPPTAIMLTCAYWLLVPGAMGFIGISEAASGTSGATNTILQTFGSLIAIAIGMVIGAGLSRDTTAVVRAWQDPRQSRAH</sequence>
<comment type="caution">
    <text evidence="4">The sequence shown here is derived from an EMBL/GenBank/DDBJ whole genome shotgun (WGS) entry which is preliminary data.</text>
</comment>
<dbReference type="RefSeq" id="WP_337336911.1">
    <property type="nucleotide sequence ID" value="NZ_JBBDGL010000001.1"/>
</dbReference>
<evidence type="ECO:0000313" key="5">
    <source>
        <dbReference type="Proteomes" id="UP001368654"/>
    </source>
</evidence>
<feature type="transmembrane region" description="Helical" evidence="2">
    <location>
        <begin position="364"/>
        <end position="385"/>
    </location>
</feature>
<feature type="transmembrane region" description="Helical" evidence="2">
    <location>
        <begin position="188"/>
        <end position="208"/>
    </location>
</feature>
<feature type="transmembrane region" description="Helical" evidence="2">
    <location>
        <begin position="164"/>
        <end position="181"/>
    </location>
</feature>
<evidence type="ECO:0000256" key="1">
    <source>
        <dbReference type="ARBA" id="ARBA00034125"/>
    </source>
</evidence>
<feature type="transmembrane region" description="Helical" evidence="2">
    <location>
        <begin position="338"/>
        <end position="357"/>
    </location>
</feature>
<reference evidence="4 5" key="1">
    <citation type="submission" date="2024-02" db="EMBL/GenBank/DDBJ databases">
        <authorList>
            <person name="Saticioglu I.B."/>
        </authorList>
    </citation>
    <scope>NUCLEOTIDE SEQUENCE [LARGE SCALE GENOMIC DNA]</scope>
    <source>
        <strain evidence="4 5">Mu-86</strain>
    </source>
</reference>
<dbReference type="Pfam" id="PF06738">
    <property type="entry name" value="ThrE"/>
    <property type="match status" value="1"/>
</dbReference>
<feature type="transmembrane region" description="Helical" evidence="2">
    <location>
        <begin position="220"/>
        <end position="240"/>
    </location>
</feature>
<protein>
    <submittedName>
        <fullName evidence="4">Threonine/serine exporter family protein</fullName>
    </submittedName>
</protein>
<dbReference type="InterPro" id="IPR010619">
    <property type="entry name" value="ThrE-like_N"/>
</dbReference>
<dbReference type="Proteomes" id="UP001368654">
    <property type="component" value="Unassembled WGS sequence"/>
</dbReference>
<feature type="transmembrane region" description="Helical" evidence="2">
    <location>
        <begin position="312"/>
        <end position="332"/>
    </location>
</feature>
<keyword evidence="2" id="KW-0812">Transmembrane</keyword>
<evidence type="ECO:0000313" key="4">
    <source>
        <dbReference type="EMBL" id="MEJ1154474.1"/>
    </source>
</evidence>
<keyword evidence="2" id="KW-1133">Transmembrane helix</keyword>